<comment type="similarity">
    <text evidence="1">Belongs to the isochorismatase family.</text>
</comment>
<evidence type="ECO:0000259" key="3">
    <source>
        <dbReference type="Pfam" id="PF00857"/>
    </source>
</evidence>
<dbReference type="GO" id="GO:0016787">
    <property type="term" value="F:hydrolase activity"/>
    <property type="evidence" value="ECO:0007669"/>
    <property type="project" value="UniProtKB-KW"/>
</dbReference>
<dbReference type="Pfam" id="PF00857">
    <property type="entry name" value="Isochorismatase"/>
    <property type="match status" value="1"/>
</dbReference>
<dbReference type="AlphaFoldDB" id="A0AAN7HE46"/>
<evidence type="ECO:0000256" key="1">
    <source>
        <dbReference type="ARBA" id="ARBA00006336"/>
    </source>
</evidence>
<dbReference type="CDD" id="cd00431">
    <property type="entry name" value="cysteine_hydrolases"/>
    <property type="match status" value="1"/>
</dbReference>
<evidence type="ECO:0000256" key="2">
    <source>
        <dbReference type="ARBA" id="ARBA00022801"/>
    </source>
</evidence>
<name>A0AAN7HE46_9PEZI</name>
<proteinExistence type="inferred from homology"/>
<evidence type="ECO:0000313" key="5">
    <source>
        <dbReference type="Proteomes" id="UP001303760"/>
    </source>
</evidence>
<protein>
    <submittedName>
        <fullName evidence="4">Isochorismatase hydrolase protein</fullName>
    </submittedName>
</protein>
<dbReference type="Gene3D" id="3.40.50.850">
    <property type="entry name" value="Isochorismatase-like"/>
    <property type="match status" value="1"/>
</dbReference>
<dbReference type="Proteomes" id="UP001303760">
    <property type="component" value="Unassembled WGS sequence"/>
</dbReference>
<dbReference type="InterPro" id="IPR050272">
    <property type="entry name" value="Isochorismatase-like_hydrls"/>
</dbReference>
<evidence type="ECO:0000313" key="4">
    <source>
        <dbReference type="EMBL" id="KAK4238355.1"/>
    </source>
</evidence>
<keyword evidence="2 4" id="KW-0378">Hydrolase</keyword>
<sequence length="194" mass="20654">MNNNRTALLVLDLQKGIMAHFGDEAPSYLARAAHTINTARSAGVKVIYVTTTFRPGHPDVSKNNLSFARLSAMGGNGFIEGDPSVAISPEVKPVEGDILVVKKRVSAFSGSDLDLVLRSLGVDSLVLAGVATSGAVLSTIRCAADLDFRLTVLADLCLDRDPEVHRVLTEKIFPKQGEVLSAEQWVQGLAGGRE</sequence>
<dbReference type="InterPro" id="IPR036380">
    <property type="entry name" value="Isochorismatase-like_sf"/>
</dbReference>
<dbReference type="SUPFAM" id="SSF52499">
    <property type="entry name" value="Isochorismatase-like hydrolases"/>
    <property type="match status" value="1"/>
</dbReference>
<organism evidence="4 5">
    <name type="scientific">Achaetomium macrosporum</name>
    <dbReference type="NCBI Taxonomy" id="79813"/>
    <lineage>
        <taxon>Eukaryota</taxon>
        <taxon>Fungi</taxon>
        <taxon>Dikarya</taxon>
        <taxon>Ascomycota</taxon>
        <taxon>Pezizomycotina</taxon>
        <taxon>Sordariomycetes</taxon>
        <taxon>Sordariomycetidae</taxon>
        <taxon>Sordariales</taxon>
        <taxon>Chaetomiaceae</taxon>
        <taxon>Achaetomium</taxon>
    </lineage>
</organism>
<accession>A0AAN7HE46</accession>
<dbReference type="InterPro" id="IPR000868">
    <property type="entry name" value="Isochorismatase-like_dom"/>
</dbReference>
<reference evidence="4" key="2">
    <citation type="submission" date="2023-05" db="EMBL/GenBank/DDBJ databases">
        <authorList>
            <consortium name="Lawrence Berkeley National Laboratory"/>
            <person name="Steindorff A."/>
            <person name="Hensen N."/>
            <person name="Bonometti L."/>
            <person name="Westerberg I."/>
            <person name="Brannstrom I.O."/>
            <person name="Guillou S."/>
            <person name="Cros-Aarteil S."/>
            <person name="Calhoun S."/>
            <person name="Haridas S."/>
            <person name="Kuo A."/>
            <person name="Mondo S."/>
            <person name="Pangilinan J."/>
            <person name="Riley R."/>
            <person name="Labutti K."/>
            <person name="Andreopoulos B."/>
            <person name="Lipzen A."/>
            <person name="Chen C."/>
            <person name="Yanf M."/>
            <person name="Daum C."/>
            <person name="Ng V."/>
            <person name="Clum A."/>
            <person name="Ohm R."/>
            <person name="Martin F."/>
            <person name="Silar P."/>
            <person name="Natvig D."/>
            <person name="Lalanne C."/>
            <person name="Gautier V."/>
            <person name="Ament-Velasquez S.L."/>
            <person name="Kruys A."/>
            <person name="Hutchinson M.I."/>
            <person name="Powell A.J."/>
            <person name="Barry K."/>
            <person name="Miller A.N."/>
            <person name="Grigoriev I.V."/>
            <person name="Debuchy R."/>
            <person name="Gladieux P."/>
            <person name="Thoren M.H."/>
            <person name="Johannesson H."/>
        </authorList>
    </citation>
    <scope>NUCLEOTIDE SEQUENCE</scope>
    <source>
        <strain evidence="4">CBS 532.94</strain>
    </source>
</reference>
<comment type="caution">
    <text evidence="4">The sequence shown here is derived from an EMBL/GenBank/DDBJ whole genome shotgun (WGS) entry which is preliminary data.</text>
</comment>
<dbReference type="PANTHER" id="PTHR43540">
    <property type="entry name" value="PEROXYUREIDOACRYLATE/UREIDOACRYLATE AMIDOHYDROLASE-RELATED"/>
    <property type="match status" value="1"/>
</dbReference>
<feature type="domain" description="Isochorismatase-like" evidence="3">
    <location>
        <begin position="6"/>
        <end position="184"/>
    </location>
</feature>
<keyword evidence="5" id="KW-1185">Reference proteome</keyword>
<dbReference type="EMBL" id="MU860099">
    <property type="protein sequence ID" value="KAK4238355.1"/>
    <property type="molecule type" value="Genomic_DNA"/>
</dbReference>
<reference evidence="4" key="1">
    <citation type="journal article" date="2023" name="Mol. Phylogenet. Evol.">
        <title>Genome-scale phylogeny and comparative genomics of the fungal order Sordariales.</title>
        <authorList>
            <person name="Hensen N."/>
            <person name="Bonometti L."/>
            <person name="Westerberg I."/>
            <person name="Brannstrom I.O."/>
            <person name="Guillou S."/>
            <person name="Cros-Aarteil S."/>
            <person name="Calhoun S."/>
            <person name="Haridas S."/>
            <person name="Kuo A."/>
            <person name="Mondo S."/>
            <person name="Pangilinan J."/>
            <person name="Riley R."/>
            <person name="LaButti K."/>
            <person name="Andreopoulos B."/>
            <person name="Lipzen A."/>
            <person name="Chen C."/>
            <person name="Yan M."/>
            <person name="Daum C."/>
            <person name="Ng V."/>
            <person name="Clum A."/>
            <person name="Steindorff A."/>
            <person name="Ohm R.A."/>
            <person name="Martin F."/>
            <person name="Silar P."/>
            <person name="Natvig D.O."/>
            <person name="Lalanne C."/>
            <person name="Gautier V."/>
            <person name="Ament-Velasquez S.L."/>
            <person name="Kruys A."/>
            <person name="Hutchinson M.I."/>
            <person name="Powell A.J."/>
            <person name="Barry K."/>
            <person name="Miller A.N."/>
            <person name="Grigoriev I.V."/>
            <person name="Debuchy R."/>
            <person name="Gladieux P."/>
            <person name="Hiltunen Thoren M."/>
            <person name="Johannesson H."/>
        </authorList>
    </citation>
    <scope>NUCLEOTIDE SEQUENCE</scope>
    <source>
        <strain evidence="4">CBS 532.94</strain>
    </source>
</reference>
<dbReference type="PANTHER" id="PTHR43540:SF1">
    <property type="entry name" value="ISOCHORISMATASE HYDROLASE"/>
    <property type="match status" value="1"/>
</dbReference>
<gene>
    <name evidence="4" type="ORF">C8A03DRAFT_33649</name>
</gene>